<dbReference type="AlphaFoldDB" id="A0A517NME6"/>
<organism evidence="10 11">
    <name type="scientific">Stieleria marina</name>
    <dbReference type="NCBI Taxonomy" id="1930275"/>
    <lineage>
        <taxon>Bacteria</taxon>
        <taxon>Pseudomonadati</taxon>
        <taxon>Planctomycetota</taxon>
        <taxon>Planctomycetia</taxon>
        <taxon>Pirellulales</taxon>
        <taxon>Pirellulaceae</taxon>
        <taxon>Stieleria</taxon>
    </lineage>
</organism>
<evidence type="ECO:0000256" key="2">
    <source>
        <dbReference type="ARBA" id="ARBA00012513"/>
    </source>
</evidence>
<proteinExistence type="inferred from homology"/>
<gene>
    <name evidence="10" type="primary">prkC_1</name>
    <name evidence="10" type="ORF">K239x_02440</name>
</gene>
<feature type="domain" description="Protein kinase" evidence="9">
    <location>
        <begin position="26"/>
        <end position="287"/>
    </location>
</feature>
<evidence type="ECO:0000256" key="8">
    <source>
        <dbReference type="SAM" id="MobiDB-lite"/>
    </source>
</evidence>
<dbReference type="OrthoDB" id="6111975at2"/>
<feature type="compositionally biased region" description="Low complexity" evidence="8">
    <location>
        <begin position="445"/>
        <end position="454"/>
    </location>
</feature>
<dbReference type="InterPro" id="IPR050660">
    <property type="entry name" value="NEK_Ser/Thr_kinase"/>
</dbReference>
<dbReference type="PROSITE" id="PS50011">
    <property type="entry name" value="PROTEIN_KINASE_DOM"/>
    <property type="match status" value="1"/>
</dbReference>
<evidence type="ECO:0000256" key="5">
    <source>
        <dbReference type="ARBA" id="ARBA00022777"/>
    </source>
</evidence>
<feature type="region of interest" description="Disordered" evidence="8">
    <location>
        <begin position="667"/>
        <end position="694"/>
    </location>
</feature>
<name>A0A517NME6_9BACT</name>
<keyword evidence="4 7" id="KW-0547">Nucleotide-binding</keyword>
<dbReference type="GO" id="GO:0004674">
    <property type="term" value="F:protein serine/threonine kinase activity"/>
    <property type="evidence" value="ECO:0007669"/>
    <property type="project" value="UniProtKB-EC"/>
</dbReference>
<sequence length="923" mass="99002">MGSSISSLDFLDPPSAEGELGMLGHYRVIDQLGKGGMGYVFRAEDTRLQRTVALKVMNRKIAATPNSRARFISEARAMAAVHHDNVATIFEVSEHNKTPYMAMEMLKGSTLEKFKSADERPSYHQIIQFAKEMARGLAAAHAQGIVHRDIKPANMWIEEVKDRIKILDFGLALASTPIDQLAGRGAVIGTPGYLSPEQARSEPLDDRSDLYSVGVVLYELATGELPLHNKSVAGQLIAILSKPPRPLRELNPDIPQPLADLIHRLLRKEPRHRISSAALLEKELDRVAVECESKSEVAQTLNKLQAGLDQIVGQKDEPDFSQPLALPDLPDPFASLPDNLPDAPITTSAVPATSAAPAATPYPKRRAEPVKKPEPEPSSLQKYWPIGAAAAVITLIGIPLYVFLTSSDARKQTIVNAPIEMQASPTNNSTASNAGSPRNTPPVENPSAAQPPANNGGGNNPAISVAGIKIDNAFVPGAIALIDANQGNGSFEKLDSGGQPVTGSGQGKKNIPGWTVTFKGNKAGLSNQGSRGASDGSHYGFVQKKSTLELSSNSVDYATKAGDVFRVVFDVGSIPGDGKWLGKTKYSVIIGFRGDDGAGSKWKLGELVDQTNIDQGVRTIGYQYTAQESDLGRKPFLKIVMVENTNRRETSYLDNVRLTVQNPANSFATNTEAPAPVESMPANPASTMASDPPPASDMAMNPMVSVDTSPPEMTDQSDSEPPVNMHNIVVRTSDGRGADAAVKKGGSTRDTLGEKPFVAVQQRGDTQLQHTYLKFDLEAVTPRNDGNKKKEIKRNTGRVALVLRASGKKEPAGGKITVYGAANEEAQVWLESGSRAIHWRVSYSENGLNSLPLLADYTIPENQPAGSAITISTPELADFIRNSPKSLTTLVLAGRSNNNMPLTFVSREGDKENAPALIVEVAQ</sequence>
<dbReference type="PANTHER" id="PTHR43671">
    <property type="entry name" value="SERINE/THREONINE-PROTEIN KINASE NEK"/>
    <property type="match status" value="1"/>
</dbReference>
<feature type="compositionally biased region" description="Polar residues" evidence="8">
    <location>
        <begin position="423"/>
        <end position="438"/>
    </location>
</feature>
<evidence type="ECO:0000313" key="11">
    <source>
        <dbReference type="Proteomes" id="UP000319817"/>
    </source>
</evidence>
<dbReference type="InterPro" id="IPR011009">
    <property type="entry name" value="Kinase-like_dom_sf"/>
</dbReference>
<dbReference type="InterPro" id="IPR017441">
    <property type="entry name" value="Protein_kinase_ATP_BS"/>
</dbReference>
<dbReference type="EC" id="2.7.11.1" evidence="2"/>
<dbReference type="Pfam" id="PF00069">
    <property type="entry name" value="Pkinase"/>
    <property type="match status" value="1"/>
</dbReference>
<dbReference type="EMBL" id="CP036526">
    <property type="protein sequence ID" value="QDT08306.1"/>
    <property type="molecule type" value="Genomic_DNA"/>
</dbReference>
<keyword evidence="5 10" id="KW-0418">Kinase</keyword>
<dbReference type="GO" id="GO:0005524">
    <property type="term" value="F:ATP binding"/>
    <property type="evidence" value="ECO:0007669"/>
    <property type="project" value="UniProtKB-UniRule"/>
</dbReference>
<evidence type="ECO:0000256" key="1">
    <source>
        <dbReference type="ARBA" id="ARBA00010886"/>
    </source>
</evidence>
<dbReference type="Gene3D" id="3.30.200.20">
    <property type="entry name" value="Phosphorylase Kinase, domain 1"/>
    <property type="match status" value="1"/>
</dbReference>
<feature type="compositionally biased region" description="Low complexity" evidence="8">
    <location>
        <begin position="323"/>
        <end position="361"/>
    </location>
</feature>
<feature type="compositionally biased region" description="Basic and acidic residues" evidence="8">
    <location>
        <begin position="365"/>
        <end position="375"/>
    </location>
</feature>
<dbReference type="CDD" id="cd14014">
    <property type="entry name" value="STKc_PknB_like"/>
    <property type="match status" value="1"/>
</dbReference>
<accession>A0A517NME6</accession>
<feature type="binding site" evidence="7">
    <location>
        <position position="55"/>
    </location>
    <ligand>
        <name>ATP</name>
        <dbReference type="ChEBI" id="CHEBI:30616"/>
    </ligand>
</feature>
<feature type="region of interest" description="Disordered" evidence="8">
    <location>
        <begin position="420"/>
        <end position="460"/>
    </location>
</feature>
<keyword evidence="3 10" id="KW-0808">Transferase</keyword>
<keyword evidence="6 7" id="KW-0067">ATP-binding</keyword>
<evidence type="ECO:0000256" key="4">
    <source>
        <dbReference type="ARBA" id="ARBA00022741"/>
    </source>
</evidence>
<evidence type="ECO:0000256" key="7">
    <source>
        <dbReference type="PROSITE-ProRule" id="PRU10141"/>
    </source>
</evidence>
<protein>
    <recommendedName>
        <fullName evidence="2">non-specific serine/threonine protein kinase</fullName>
        <ecNumber evidence="2">2.7.11.1</ecNumber>
    </recommendedName>
</protein>
<dbReference type="Gene3D" id="1.10.510.10">
    <property type="entry name" value="Transferase(Phosphotransferase) domain 1"/>
    <property type="match status" value="1"/>
</dbReference>
<comment type="similarity">
    <text evidence="1">Belongs to the protein kinase superfamily. NEK Ser/Thr protein kinase family. NIMA subfamily.</text>
</comment>
<dbReference type="SUPFAM" id="SSF56112">
    <property type="entry name" value="Protein kinase-like (PK-like)"/>
    <property type="match status" value="1"/>
</dbReference>
<dbReference type="SMART" id="SM00220">
    <property type="entry name" value="S_TKc"/>
    <property type="match status" value="1"/>
</dbReference>
<dbReference type="Proteomes" id="UP000319817">
    <property type="component" value="Chromosome"/>
</dbReference>
<evidence type="ECO:0000259" key="9">
    <source>
        <dbReference type="PROSITE" id="PS50011"/>
    </source>
</evidence>
<dbReference type="InterPro" id="IPR000719">
    <property type="entry name" value="Prot_kinase_dom"/>
</dbReference>
<dbReference type="PROSITE" id="PS00107">
    <property type="entry name" value="PROTEIN_KINASE_ATP"/>
    <property type="match status" value="1"/>
</dbReference>
<evidence type="ECO:0000256" key="3">
    <source>
        <dbReference type="ARBA" id="ARBA00022679"/>
    </source>
</evidence>
<dbReference type="PANTHER" id="PTHR43671:SF13">
    <property type="entry name" value="SERINE_THREONINE-PROTEIN KINASE NEK2"/>
    <property type="match status" value="1"/>
</dbReference>
<reference evidence="10 11" key="1">
    <citation type="submission" date="2019-02" db="EMBL/GenBank/DDBJ databases">
        <title>Deep-cultivation of Planctomycetes and their phenomic and genomic characterization uncovers novel biology.</title>
        <authorList>
            <person name="Wiegand S."/>
            <person name="Jogler M."/>
            <person name="Boedeker C."/>
            <person name="Pinto D."/>
            <person name="Vollmers J."/>
            <person name="Rivas-Marin E."/>
            <person name="Kohn T."/>
            <person name="Peeters S.H."/>
            <person name="Heuer A."/>
            <person name="Rast P."/>
            <person name="Oberbeckmann S."/>
            <person name="Bunk B."/>
            <person name="Jeske O."/>
            <person name="Meyerdierks A."/>
            <person name="Storesund J.E."/>
            <person name="Kallscheuer N."/>
            <person name="Luecker S."/>
            <person name="Lage O.M."/>
            <person name="Pohl T."/>
            <person name="Merkel B.J."/>
            <person name="Hornburger P."/>
            <person name="Mueller R.-W."/>
            <person name="Bruemmer F."/>
            <person name="Labrenz M."/>
            <person name="Spormann A.M."/>
            <person name="Op den Camp H."/>
            <person name="Overmann J."/>
            <person name="Amann R."/>
            <person name="Jetten M.S.M."/>
            <person name="Mascher T."/>
            <person name="Medema M.H."/>
            <person name="Devos D.P."/>
            <person name="Kaster A.-K."/>
            <person name="Ovreas L."/>
            <person name="Rohde M."/>
            <person name="Galperin M.Y."/>
            <person name="Jogler C."/>
        </authorList>
    </citation>
    <scope>NUCLEOTIDE SEQUENCE [LARGE SCALE GENOMIC DNA]</scope>
    <source>
        <strain evidence="10 11">K23_9</strain>
    </source>
</reference>
<keyword evidence="11" id="KW-1185">Reference proteome</keyword>
<feature type="region of interest" description="Disordered" evidence="8">
    <location>
        <begin position="317"/>
        <end position="380"/>
    </location>
</feature>
<dbReference type="RefSeq" id="WP_145415868.1">
    <property type="nucleotide sequence ID" value="NZ_CP036526.1"/>
</dbReference>
<evidence type="ECO:0000256" key="6">
    <source>
        <dbReference type="ARBA" id="ARBA00022840"/>
    </source>
</evidence>
<evidence type="ECO:0000313" key="10">
    <source>
        <dbReference type="EMBL" id="QDT08306.1"/>
    </source>
</evidence>